<reference evidence="2" key="2">
    <citation type="submission" date="2020-01" db="EMBL/GenBank/DDBJ databases">
        <authorList>
            <person name="Campanaro S."/>
        </authorList>
    </citation>
    <scope>NUCLEOTIDE SEQUENCE</scope>
    <source>
        <strain evidence="2">AS06rmzACSIP_7</strain>
    </source>
</reference>
<dbReference type="Proteomes" id="UP000777265">
    <property type="component" value="Unassembled WGS sequence"/>
</dbReference>
<evidence type="ECO:0000256" key="1">
    <source>
        <dbReference type="SAM" id="MobiDB-lite"/>
    </source>
</evidence>
<comment type="caution">
    <text evidence="2">The sequence shown here is derived from an EMBL/GenBank/DDBJ whole genome shotgun (WGS) entry which is preliminary data.</text>
</comment>
<evidence type="ECO:0000313" key="3">
    <source>
        <dbReference type="Proteomes" id="UP000777265"/>
    </source>
</evidence>
<dbReference type="AlphaFoldDB" id="A0A351U4F5"/>
<evidence type="ECO:0000313" key="2">
    <source>
        <dbReference type="EMBL" id="NLW34012.1"/>
    </source>
</evidence>
<feature type="region of interest" description="Disordered" evidence="1">
    <location>
        <begin position="1"/>
        <end position="26"/>
    </location>
</feature>
<organism evidence="2 3">
    <name type="scientific">Syntrophorhabdus aromaticivorans</name>
    <dbReference type="NCBI Taxonomy" id="328301"/>
    <lineage>
        <taxon>Bacteria</taxon>
        <taxon>Pseudomonadati</taxon>
        <taxon>Thermodesulfobacteriota</taxon>
        <taxon>Syntrophorhabdia</taxon>
        <taxon>Syntrophorhabdales</taxon>
        <taxon>Syntrophorhabdaceae</taxon>
        <taxon>Syntrophorhabdus</taxon>
    </lineage>
</organism>
<protein>
    <submittedName>
        <fullName evidence="2">Uncharacterized protein</fullName>
    </submittedName>
</protein>
<sequence length="90" mass="10467">MAAKTGKSSRTRKYFKRKKGAVGREGGHIHPLSLPSVFSILLKNDQYFVRIKSVYGILVFYGKNWNHKSQYIALFSHTPFTRMERAWGFK</sequence>
<reference evidence="2" key="1">
    <citation type="journal article" date="2020" name="Biotechnol. Biofuels">
        <title>New insights from the biogas microbiome by comprehensive genome-resolved metagenomics of nearly 1600 species originating from multiple anaerobic digesters.</title>
        <authorList>
            <person name="Campanaro S."/>
            <person name="Treu L."/>
            <person name="Rodriguez-R L.M."/>
            <person name="Kovalovszki A."/>
            <person name="Ziels R.M."/>
            <person name="Maus I."/>
            <person name="Zhu X."/>
            <person name="Kougias P.G."/>
            <person name="Basile A."/>
            <person name="Luo G."/>
            <person name="Schluter A."/>
            <person name="Konstantinidis K.T."/>
            <person name="Angelidaki I."/>
        </authorList>
    </citation>
    <scope>NUCLEOTIDE SEQUENCE</scope>
    <source>
        <strain evidence="2">AS06rmzACSIP_7</strain>
    </source>
</reference>
<name>A0A351U4F5_9BACT</name>
<dbReference type="STRING" id="909663.GCA_000512235_00854"/>
<proteinExistence type="predicted"/>
<feature type="compositionally biased region" description="Basic residues" evidence="1">
    <location>
        <begin position="7"/>
        <end position="21"/>
    </location>
</feature>
<dbReference type="EMBL" id="JAAYEE010000016">
    <property type="protein sequence ID" value="NLW34012.1"/>
    <property type="molecule type" value="Genomic_DNA"/>
</dbReference>
<accession>A0A351U4F5</accession>
<gene>
    <name evidence="2" type="ORF">GXY80_00820</name>
</gene>